<comment type="caution">
    <text evidence="1">The sequence shown here is derived from an EMBL/GenBank/DDBJ whole genome shotgun (WGS) entry which is preliminary data.</text>
</comment>
<protein>
    <recommendedName>
        <fullName evidence="3">SseB protein N-terminal domain-containing protein</fullName>
    </recommendedName>
</protein>
<dbReference type="RefSeq" id="WP_282772171.1">
    <property type="nucleotide sequence ID" value="NZ_JAGGMS010000001.1"/>
</dbReference>
<dbReference type="Proteomes" id="UP000741013">
    <property type="component" value="Unassembled WGS sequence"/>
</dbReference>
<accession>A0ABS4PMR8</accession>
<organism evidence="1 2">
    <name type="scientific">Amycolatopsis magusensis</name>
    <dbReference type="NCBI Taxonomy" id="882444"/>
    <lineage>
        <taxon>Bacteria</taxon>
        <taxon>Bacillati</taxon>
        <taxon>Actinomycetota</taxon>
        <taxon>Actinomycetes</taxon>
        <taxon>Pseudonocardiales</taxon>
        <taxon>Pseudonocardiaceae</taxon>
        <taxon>Amycolatopsis</taxon>
    </lineage>
</organism>
<evidence type="ECO:0008006" key="3">
    <source>
        <dbReference type="Google" id="ProtNLM"/>
    </source>
</evidence>
<proteinExistence type="predicted"/>
<sequence>MTVTMLKQTQGFPPAVYLPTGPRYASESEALVELRRTPDGRTALLAYSALDRLVNCCGDQQSWVLMRTDKLDKLHAAQPFDVAYLDLEIPATHRIG</sequence>
<evidence type="ECO:0000313" key="1">
    <source>
        <dbReference type="EMBL" id="MBP2180697.1"/>
    </source>
</evidence>
<dbReference type="NCBIfam" id="NF042914">
    <property type="entry name" value="SAV915_dom"/>
    <property type="match status" value="1"/>
</dbReference>
<reference evidence="1 2" key="1">
    <citation type="submission" date="2021-03" db="EMBL/GenBank/DDBJ databases">
        <title>Sequencing the genomes of 1000 actinobacteria strains.</title>
        <authorList>
            <person name="Klenk H.-P."/>
        </authorList>
    </citation>
    <scope>NUCLEOTIDE SEQUENCE [LARGE SCALE GENOMIC DNA]</scope>
    <source>
        <strain evidence="1 2">DSM 45510</strain>
    </source>
</reference>
<name>A0ABS4PMR8_9PSEU</name>
<keyword evidence="2" id="KW-1185">Reference proteome</keyword>
<dbReference type="EMBL" id="JAGGMS010000001">
    <property type="protein sequence ID" value="MBP2180697.1"/>
    <property type="molecule type" value="Genomic_DNA"/>
</dbReference>
<evidence type="ECO:0000313" key="2">
    <source>
        <dbReference type="Proteomes" id="UP000741013"/>
    </source>
</evidence>
<dbReference type="InterPro" id="IPR049975">
    <property type="entry name" value="SAV_915-like_dom"/>
</dbReference>
<gene>
    <name evidence="1" type="ORF">JOM49_002223</name>
</gene>